<evidence type="ECO:0000313" key="7">
    <source>
        <dbReference type="EMBL" id="KAK7275440.1"/>
    </source>
</evidence>
<feature type="transmembrane region" description="Helical" evidence="6">
    <location>
        <begin position="55"/>
        <end position="76"/>
    </location>
</feature>
<gene>
    <name evidence="7" type="ORF">RIF29_16557</name>
</gene>
<dbReference type="SUPFAM" id="SSF56112">
    <property type="entry name" value="Protein kinase-like (PK-like)"/>
    <property type="match status" value="1"/>
</dbReference>
<evidence type="ECO:0000313" key="8">
    <source>
        <dbReference type="Proteomes" id="UP001372338"/>
    </source>
</evidence>
<evidence type="ECO:0000256" key="1">
    <source>
        <dbReference type="ARBA" id="ARBA00022553"/>
    </source>
</evidence>
<reference evidence="7 8" key="1">
    <citation type="submission" date="2024-01" db="EMBL/GenBank/DDBJ databases">
        <title>The genomes of 5 underutilized Papilionoideae crops provide insights into root nodulation and disease resistanc.</title>
        <authorList>
            <person name="Yuan L."/>
        </authorList>
    </citation>
    <scope>NUCLEOTIDE SEQUENCE [LARGE SCALE GENOMIC DNA]</scope>
    <source>
        <strain evidence="7">ZHUSHIDOU_FW_LH</strain>
        <tissue evidence="7">Leaf</tissue>
    </source>
</reference>
<proteinExistence type="predicted"/>
<organism evidence="7 8">
    <name type="scientific">Crotalaria pallida</name>
    <name type="common">Smooth rattlebox</name>
    <name type="synonym">Crotalaria striata</name>
    <dbReference type="NCBI Taxonomy" id="3830"/>
    <lineage>
        <taxon>Eukaryota</taxon>
        <taxon>Viridiplantae</taxon>
        <taxon>Streptophyta</taxon>
        <taxon>Embryophyta</taxon>
        <taxon>Tracheophyta</taxon>
        <taxon>Spermatophyta</taxon>
        <taxon>Magnoliopsida</taxon>
        <taxon>eudicotyledons</taxon>
        <taxon>Gunneridae</taxon>
        <taxon>Pentapetalae</taxon>
        <taxon>rosids</taxon>
        <taxon>fabids</taxon>
        <taxon>Fabales</taxon>
        <taxon>Fabaceae</taxon>
        <taxon>Papilionoideae</taxon>
        <taxon>50 kb inversion clade</taxon>
        <taxon>genistoids sensu lato</taxon>
        <taxon>core genistoids</taxon>
        <taxon>Crotalarieae</taxon>
        <taxon>Crotalaria</taxon>
    </lineage>
</organism>
<keyword evidence="1" id="KW-0597">Phosphoprotein</keyword>
<dbReference type="PANTHER" id="PTHR47983:SF3">
    <property type="entry name" value="OS05G0135800 PROTEIN"/>
    <property type="match status" value="1"/>
</dbReference>
<name>A0AAN9IFP3_CROPI</name>
<protein>
    <submittedName>
        <fullName evidence="7">Uncharacterized protein</fullName>
    </submittedName>
</protein>
<keyword evidence="5" id="KW-0067">ATP-binding</keyword>
<dbReference type="AlphaFoldDB" id="A0AAN9IFP3"/>
<sequence>MCLILDCGNIFPSYYRSLLPLEPSRKHGHFASHMYRVPCQILFISDFPNHHLLTFYIFFVMSGVISMIILFLHILVSMVSRLKHDNFVQLLGYCVDVNSRIHAYEFASNGFLHYILHGIWLETVVLWRRINREGGGWWQRFRIANAHH</sequence>
<accession>A0AAN9IFP3</accession>
<keyword evidence="4" id="KW-0418">Kinase</keyword>
<dbReference type="InterPro" id="IPR011009">
    <property type="entry name" value="Kinase-like_dom_sf"/>
</dbReference>
<evidence type="ECO:0000256" key="3">
    <source>
        <dbReference type="ARBA" id="ARBA00022741"/>
    </source>
</evidence>
<keyword evidence="8" id="KW-1185">Reference proteome</keyword>
<evidence type="ECO:0000256" key="4">
    <source>
        <dbReference type="ARBA" id="ARBA00022777"/>
    </source>
</evidence>
<keyword evidence="3" id="KW-0547">Nucleotide-binding</keyword>
<dbReference type="GO" id="GO:0016301">
    <property type="term" value="F:kinase activity"/>
    <property type="evidence" value="ECO:0007669"/>
    <property type="project" value="UniProtKB-KW"/>
</dbReference>
<comment type="caution">
    <text evidence="7">The sequence shown here is derived from an EMBL/GenBank/DDBJ whole genome shotgun (WGS) entry which is preliminary data.</text>
</comment>
<dbReference type="Gene3D" id="1.10.510.10">
    <property type="entry name" value="Transferase(Phosphotransferase) domain 1"/>
    <property type="match status" value="1"/>
</dbReference>
<evidence type="ECO:0000256" key="2">
    <source>
        <dbReference type="ARBA" id="ARBA00022679"/>
    </source>
</evidence>
<keyword evidence="2" id="KW-0808">Transferase</keyword>
<dbReference type="Proteomes" id="UP001372338">
    <property type="component" value="Unassembled WGS sequence"/>
</dbReference>
<dbReference type="InterPro" id="IPR052101">
    <property type="entry name" value="Plant_StressResp_Kinase"/>
</dbReference>
<evidence type="ECO:0000256" key="5">
    <source>
        <dbReference type="ARBA" id="ARBA00022840"/>
    </source>
</evidence>
<keyword evidence="6" id="KW-0812">Transmembrane</keyword>
<dbReference type="PANTHER" id="PTHR47983">
    <property type="entry name" value="PTO-INTERACTING PROTEIN 1-LIKE"/>
    <property type="match status" value="1"/>
</dbReference>
<dbReference type="GO" id="GO:0005524">
    <property type="term" value="F:ATP binding"/>
    <property type="evidence" value="ECO:0007669"/>
    <property type="project" value="UniProtKB-KW"/>
</dbReference>
<dbReference type="EMBL" id="JAYWIO010000003">
    <property type="protein sequence ID" value="KAK7275440.1"/>
    <property type="molecule type" value="Genomic_DNA"/>
</dbReference>
<keyword evidence="6" id="KW-1133">Transmembrane helix</keyword>
<keyword evidence="6" id="KW-0472">Membrane</keyword>
<evidence type="ECO:0000256" key="6">
    <source>
        <dbReference type="SAM" id="Phobius"/>
    </source>
</evidence>